<sequence>MSDLDMSELEKGIRNLLFNCADARTGQRLLIVREDPALGWYDAKLAGAIADFAEDAGIIVETLDVGGPQNDPVPGIAEAADRNDITLFLARIGDQGRFEEPPQGKVRVMSYARDVASLASPFGTVTHQAMIAAKEAVNRILLDAEEIHFTCPQGTDMRGRLSPEERRSDKDVGMRRFPLGVHQPIPARGFSGRVVLTLPLTPTGSRVYDPPCLFLNDAVTAEVRHGRIEGFDGSPDDVANVQAHYASVEKSLGVNPTTVHSWHAGLHPANACRHKITEDADRWSNNIFNNPRFLHLHTCGEDPPGEIAWMVLDPIVAVDGKPLWQAGALLPWDFAPLRDCLTEWPELAPVYDNPTQEIGL</sequence>
<gene>
    <name evidence="1" type="ORF">EOI86_16320</name>
</gene>
<dbReference type="AlphaFoldDB" id="A0A437QQD4"/>
<accession>A0A437QQD4</accession>
<keyword evidence="2" id="KW-1185">Reference proteome</keyword>
<evidence type="ECO:0000313" key="1">
    <source>
        <dbReference type="EMBL" id="RVU36731.1"/>
    </source>
</evidence>
<organism evidence="1 2">
    <name type="scientific">Hwanghaeella grinnelliae</name>
    <dbReference type="NCBI Taxonomy" id="2500179"/>
    <lineage>
        <taxon>Bacteria</taxon>
        <taxon>Pseudomonadati</taxon>
        <taxon>Pseudomonadota</taxon>
        <taxon>Alphaproteobacteria</taxon>
        <taxon>Rhodospirillales</taxon>
        <taxon>Rhodospirillaceae</taxon>
        <taxon>Hwanghaeella</taxon>
    </lineage>
</organism>
<evidence type="ECO:0000313" key="2">
    <source>
        <dbReference type="Proteomes" id="UP000287447"/>
    </source>
</evidence>
<dbReference type="RefSeq" id="WP_127766207.1">
    <property type="nucleotide sequence ID" value="NZ_SADE01000002.1"/>
</dbReference>
<dbReference type="OrthoDB" id="7060208at2"/>
<proteinExistence type="predicted"/>
<reference evidence="2" key="1">
    <citation type="submission" date="2019-01" db="EMBL/GenBank/DDBJ databases">
        <title>Gri0909 isolated from a small marine red alga.</title>
        <authorList>
            <person name="Kim J."/>
            <person name="Jeong S.E."/>
            <person name="Jeon C.O."/>
        </authorList>
    </citation>
    <scope>NUCLEOTIDE SEQUENCE [LARGE SCALE GENOMIC DNA]</scope>
    <source>
        <strain evidence="2">Gri0909</strain>
    </source>
</reference>
<comment type="caution">
    <text evidence="1">The sequence shown here is derived from an EMBL/GenBank/DDBJ whole genome shotgun (WGS) entry which is preliminary data.</text>
</comment>
<dbReference type="EMBL" id="SADE01000002">
    <property type="protein sequence ID" value="RVU36731.1"/>
    <property type="molecule type" value="Genomic_DNA"/>
</dbReference>
<name>A0A437QQD4_9PROT</name>
<dbReference type="Proteomes" id="UP000287447">
    <property type="component" value="Unassembled WGS sequence"/>
</dbReference>
<protein>
    <submittedName>
        <fullName evidence="1">Uncharacterized protein</fullName>
    </submittedName>
</protein>